<dbReference type="Gene3D" id="3.40.30.20">
    <property type="match status" value="1"/>
</dbReference>
<evidence type="ECO:0008006" key="10">
    <source>
        <dbReference type="Google" id="ProtNLM"/>
    </source>
</evidence>
<dbReference type="InterPro" id="IPR036249">
    <property type="entry name" value="Thioredoxin-like_sf"/>
</dbReference>
<protein>
    <recommendedName>
        <fullName evidence="10">FAD-binding domain-containing protein</fullName>
    </recommendedName>
</protein>
<comment type="caution">
    <text evidence="8">The sequence shown here is derived from an EMBL/GenBank/DDBJ whole genome shotgun (WGS) entry which is preliminary data.</text>
</comment>
<evidence type="ECO:0000256" key="4">
    <source>
        <dbReference type="ARBA" id="ARBA00022827"/>
    </source>
</evidence>
<evidence type="ECO:0000256" key="1">
    <source>
        <dbReference type="ARBA" id="ARBA00001974"/>
    </source>
</evidence>
<keyword evidence="4" id="KW-0274">FAD</keyword>
<feature type="domain" description="FAD-binding" evidence="6">
    <location>
        <begin position="4"/>
        <end position="357"/>
    </location>
</feature>
<keyword evidence="3" id="KW-0285">Flavoprotein</keyword>
<dbReference type="SUPFAM" id="SSF51905">
    <property type="entry name" value="FAD/NAD(P)-binding domain"/>
    <property type="match status" value="1"/>
</dbReference>
<evidence type="ECO:0000256" key="3">
    <source>
        <dbReference type="ARBA" id="ARBA00022630"/>
    </source>
</evidence>
<evidence type="ECO:0000259" key="7">
    <source>
        <dbReference type="Pfam" id="PF07976"/>
    </source>
</evidence>
<organism evidence="8 9">
    <name type="scientific">Marasmius tenuissimus</name>
    <dbReference type="NCBI Taxonomy" id="585030"/>
    <lineage>
        <taxon>Eukaryota</taxon>
        <taxon>Fungi</taxon>
        <taxon>Dikarya</taxon>
        <taxon>Basidiomycota</taxon>
        <taxon>Agaricomycotina</taxon>
        <taxon>Agaricomycetes</taxon>
        <taxon>Agaricomycetidae</taxon>
        <taxon>Agaricales</taxon>
        <taxon>Marasmiineae</taxon>
        <taxon>Marasmiaceae</taxon>
        <taxon>Marasmius</taxon>
    </lineage>
</organism>
<dbReference type="PANTHER" id="PTHR43004">
    <property type="entry name" value="TRK SYSTEM POTASSIUM UPTAKE PROTEIN"/>
    <property type="match status" value="1"/>
</dbReference>
<dbReference type="InterPro" id="IPR002938">
    <property type="entry name" value="FAD-bd"/>
</dbReference>
<dbReference type="Pfam" id="PF07976">
    <property type="entry name" value="Phe_hydrox_dim"/>
    <property type="match status" value="1"/>
</dbReference>
<dbReference type="InterPro" id="IPR012941">
    <property type="entry name" value="Phe_hydrox_C_dim_dom"/>
</dbReference>
<evidence type="ECO:0000256" key="5">
    <source>
        <dbReference type="ARBA" id="ARBA00023002"/>
    </source>
</evidence>
<reference evidence="8 9" key="1">
    <citation type="submission" date="2024-05" db="EMBL/GenBank/DDBJ databases">
        <title>A draft genome resource for the thread blight pathogen Marasmius tenuissimus strain MS-2.</title>
        <authorList>
            <person name="Yulfo-Soto G.E."/>
            <person name="Baruah I.K."/>
            <person name="Amoako-Attah I."/>
            <person name="Bukari Y."/>
            <person name="Meinhardt L.W."/>
            <person name="Bailey B.A."/>
            <person name="Cohen S.P."/>
        </authorList>
    </citation>
    <scope>NUCLEOTIDE SEQUENCE [LARGE SCALE GENOMIC DNA]</scope>
    <source>
        <strain evidence="8 9">MS-2</strain>
    </source>
</reference>
<keyword evidence="5" id="KW-0560">Oxidoreductase</keyword>
<evidence type="ECO:0000313" key="9">
    <source>
        <dbReference type="Proteomes" id="UP001437256"/>
    </source>
</evidence>
<comment type="cofactor">
    <cofactor evidence="1">
        <name>FAD</name>
        <dbReference type="ChEBI" id="CHEBI:57692"/>
    </cofactor>
</comment>
<dbReference type="InterPro" id="IPR050641">
    <property type="entry name" value="RIFMO-like"/>
</dbReference>
<evidence type="ECO:0000256" key="2">
    <source>
        <dbReference type="ARBA" id="ARBA00007801"/>
    </source>
</evidence>
<dbReference type="InterPro" id="IPR038220">
    <property type="entry name" value="PHOX_C_sf"/>
</dbReference>
<dbReference type="Pfam" id="PF01494">
    <property type="entry name" value="FAD_binding_3"/>
    <property type="match status" value="1"/>
</dbReference>
<accession>A0ABR2ZUZ7</accession>
<comment type="similarity">
    <text evidence="2">Belongs to the PheA/TfdB FAD monooxygenase family.</text>
</comment>
<evidence type="ECO:0000259" key="6">
    <source>
        <dbReference type="Pfam" id="PF01494"/>
    </source>
</evidence>
<dbReference type="SUPFAM" id="SSF52833">
    <property type="entry name" value="Thioredoxin-like"/>
    <property type="match status" value="1"/>
</dbReference>
<dbReference type="InterPro" id="IPR036188">
    <property type="entry name" value="FAD/NAD-bd_sf"/>
</dbReference>
<feature type="domain" description="Phenol hydroxylase-like C-terminal dimerisation" evidence="7">
    <location>
        <begin position="502"/>
        <end position="546"/>
    </location>
</feature>
<evidence type="ECO:0000313" key="8">
    <source>
        <dbReference type="EMBL" id="KAL0064608.1"/>
    </source>
</evidence>
<dbReference type="Gene3D" id="3.50.50.60">
    <property type="entry name" value="FAD/NAD(P)-binding domain"/>
    <property type="match status" value="1"/>
</dbReference>
<dbReference type="Proteomes" id="UP001437256">
    <property type="component" value="Unassembled WGS sequence"/>
</dbReference>
<keyword evidence="9" id="KW-1185">Reference proteome</keyword>
<dbReference type="Gene3D" id="3.30.70.2450">
    <property type="match status" value="1"/>
</dbReference>
<dbReference type="PRINTS" id="PR00420">
    <property type="entry name" value="RNGMNOXGNASE"/>
</dbReference>
<proteinExistence type="inferred from homology"/>
<sequence>MSQSQVLIVGAGPSGLILALTLLRNRVSVRIIEKNETIPPGQRGSAISPRTLELYKILGILPEVERQSTSAPVTMKVYQSPEGDAPIKEGPFLESVGNQPEYYRVNAIFLGQDDHMKTLVNILDRDYGVSVEYGTELTSFENHDSHITAHISKGGQMEAARFFWIVGAEGSRSVVRKQAGLTFLGDTFAGTTLVIGDIEVTKGPEEEQVVARMWGNYGDRLLFLRPYKREGKNYYWFALGGAKLDSAKAASGRDGLLESFYDIIGKRYIEFGDLRNLAPWTANVRMVDKFSQGRAFVVGDAAHVHSPTGGQGLTSGVQDSINLGWKLALVMRGLAPHDLLDSFSSERLPIIATMLDKTTELMNKTFQKSSENNVGWTHDWELKQFGINYRGSSLLVDERYTDSNGPFDPYRSGHDGSSRAGDRAPFAPSLIPSGGGKTCGLYDLLGIESHTVLVFSRPGTSLADEVQGTLSGYDRELVKSLAILPQGTSSSEVLSLQSFIDSEGYAYKHYKVSQDEELVVVVRPDGYIGAVANGTSGLQNYFSKIFL</sequence>
<dbReference type="EMBL" id="JBBXMP010000059">
    <property type="protein sequence ID" value="KAL0064608.1"/>
    <property type="molecule type" value="Genomic_DNA"/>
</dbReference>
<gene>
    <name evidence="8" type="ORF">AAF712_008433</name>
</gene>
<dbReference type="PANTHER" id="PTHR43004:SF19">
    <property type="entry name" value="BINDING MONOOXYGENASE, PUTATIVE (JCVI)-RELATED"/>
    <property type="match status" value="1"/>
</dbReference>
<name>A0ABR2ZUZ7_9AGAR</name>